<dbReference type="Proteomes" id="UP000186091">
    <property type="component" value="Unassembled WGS sequence"/>
</dbReference>
<evidence type="ECO:0000313" key="2">
    <source>
        <dbReference type="Proteomes" id="UP000186091"/>
    </source>
</evidence>
<evidence type="ECO:0000313" key="1">
    <source>
        <dbReference type="EMBL" id="OKX77897.1"/>
    </source>
</evidence>
<gene>
    <name evidence="1" type="ORF">AUP69_12845</name>
</gene>
<accession>A0A0S2T4I7</accession>
<sequence length="52" mass="6039">MKNYFYLLFTSDPLIAHSGLGVWRHFWMIPGKFWAAAAGFQEVSMRVAWDMG</sequence>
<name>A0A0S2T4I7_CORGT</name>
<proteinExistence type="predicted"/>
<reference evidence="1 2" key="1">
    <citation type="submission" date="2015-12" db="EMBL/GenBank/DDBJ databases">
        <title>Genome sequence of Corynebacterium AS 1.542.</title>
        <authorList>
            <person name="Yang J."/>
            <person name="Yang S."/>
        </authorList>
    </citation>
    <scope>NUCLEOTIDE SEQUENCE [LARGE SCALE GENOMIC DNA]</scope>
    <source>
        <strain evidence="1 2">AS 1.542</strain>
    </source>
</reference>
<dbReference type="EMBL" id="LOQT01000027">
    <property type="protein sequence ID" value="OKX77897.1"/>
    <property type="molecule type" value="Genomic_DNA"/>
</dbReference>
<protein>
    <submittedName>
        <fullName evidence="1">Uncharacterized protein</fullName>
    </submittedName>
</protein>
<organism evidence="1 2">
    <name type="scientific">Corynebacterium glutamicum</name>
    <name type="common">Brevibacterium saccharolyticum</name>
    <dbReference type="NCBI Taxonomy" id="1718"/>
    <lineage>
        <taxon>Bacteria</taxon>
        <taxon>Bacillati</taxon>
        <taxon>Actinomycetota</taxon>
        <taxon>Actinomycetes</taxon>
        <taxon>Mycobacteriales</taxon>
        <taxon>Corynebacteriaceae</taxon>
        <taxon>Corynebacterium</taxon>
    </lineage>
</organism>
<dbReference type="AlphaFoldDB" id="A0A0S2T4I7"/>
<comment type="caution">
    <text evidence="1">The sequence shown here is derived from an EMBL/GenBank/DDBJ whole genome shotgun (WGS) entry which is preliminary data.</text>
</comment>